<evidence type="ECO:0000259" key="9">
    <source>
        <dbReference type="PROSITE" id="PS51462"/>
    </source>
</evidence>
<evidence type="ECO:0000256" key="4">
    <source>
        <dbReference type="ARBA" id="ARBA00011738"/>
    </source>
</evidence>
<protein>
    <recommendedName>
        <fullName evidence="5">GDP-mannose pyrophosphatase</fullName>
    </recommendedName>
    <alternativeName>
        <fullName evidence="7">GDP-mannose hydrolase</fullName>
    </alternativeName>
    <alternativeName>
        <fullName evidence="8">GDPMK</fullName>
    </alternativeName>
</protein>
<dbReference type="RefSeq" id="WP_338608519.1">
    <property type="nucleotide sequence ID" value="NZ_CP146275.1"/>
</dbReference>
<dbReference type="Pfam" id="PF00293">
    <property type="entry name" value="NUDIX"/>
    <property type="match status" value="1"/>
</dbReference>
<dbReference type="NCBIfam" id="TIGR00052">
    <property type="entry name" value="nudix-type nucleoside diphosphatase, YffH/AdpP family"/>
    <property type="match status" value="1"/>
</dbReference>
<comment type="similarity">
    <text evidence="3">Belongs to the Nudix hydrolase family. NudK subfamily.</text>
</comment>
<evidence type="ECO:0000256" key="5">
    <source>
        <dbReference type="ARBA" id="ARBA00016377"/>
    </source>
</evidence>
<reference evidence="10 11" key="1">
    <citation type="submission" date="2024-02" db="EMBL/GenBank/DDBJ databases">
        <title>Complete genome sequence of Pelagibacterium nitratireducens ZH15.</title>
        <authorList>
            <person name="Zhao L.H."/>
        </authorList>
    </citation>
    <scope>NUCLEOTIDE SEQUENCE [LARGE SCALE GENOMIC DNA]</scope>
    <source>
        <strain evidence="10 11">ZH15</strain>
    </source>
</reference>
<comment type="subunit">
    <text evidence="4">Homodimer.</text>
</comment>
<keyword evidence="6" id="KW-0378">Hydrolase</keyword>
<evidence type="ECO:0000256" key="8">
    <source>
        <dbReference type="ARBA" id="ARBA00032272"/>
    </source>
</evidence>
<dbReference type="EMBL" id="CP146275">
    <property type="protein sequence ID" value="WWT33095.1"/>
    <property type="molecule type" value="Genomic_DNA"/>
</dbReference>
<gene>
    <name evidence="10" type="ORF">V6617_01060</name>
</gene>
<evidence type="ECO:0000256" key="1">
    <source>
        <dbReference type="ARBA" id="ARBA00000847"/>
    </source>
</evidence>
<dbReference type="PANTHER" id="PTHR11839">
    <property type="entry name" value="UDP/ADP-SUGAR PYROPHOSPHATASE"/>
    <property type="match status" value="1"/>
</dbReference>
<evidence type="ECO:0000256" key="3">
    <source>
        <dbReference type="ARBA" id="ARBA00007275"/>
    </source>
</evidence>
<sequence>MPAHNAITITAKKILARAWGSLTEYVLAYPRRDGTSVSLTREVYDHGSAAAILLLDTDRRVMTLVRQFRLPPHLNGDDGNLIEVCAGLLERDDPETCAKKEALEETGIVPSRLQFAFQIYASPGSLSEKIHCFVGFYDEGCRRGPGGGLAEEGEEITLVEAGFDQALAMIDQGQIIDAKSVALIQYAAINGLLADPRRG</sequence>
<proteinExistence type="inferred from homology"/>
<evidence type="ECO:0000256" key="2">
    <source>
        <dbReference type="ARBA" id="ARBA00001946"/>
    </source>
</evidence>
<dbReference type="CDD" id="cd24157">
    <property type="entry name" value="NUDIX_GDPMK"/>
    <property type="match status" value="1"/>
</dbReference>
<name>A0ABZ2I1K4_9HYPH</name>
<accession>A0ABZ2I1K4</accession>
<dbReference type="InterPro" id="IPR015797">
    <property type="entry name" value="NUDIX_hydrolase-like_dom_sf"/>
</dbReference>
<keyword evidence="11" id="KW-1185">Reference proteome</keyword>
<dbReference type="Gene3D" id="3.90.79.10">
    <property type="entry name" value="Nucleoside Triphosphate Pyrophosphohydrolase"/>
    <property type="match status" value="1"/>
</dbReference>
<dbReference type="PROSITE" id="PS51462">
    <property type="entry name" value="NUDIX"/>
    <property type="match status" value="1"/>
</dbReference>
<evidence type="ECO:0000256" key="7">
    <source>
        <dbReference type="ARBA" id="ARBA00032162"/>
    </source>
</evidence>
<dbReference type="Proteomes" id="UP001369958">
    <property type="component" value="Chromosome"/>
</dbReference>
<evidence type="ECO:0000313" key="11">
    <source>
        <dbReference type="Proteomes" id="UP001369958"/>
    </source>
</evidence>
<feature type="domain" description="Nudix hydrolase" evidence="9">
    <location>
        <begin position="45"/>
        <end position="183"/>
    </location>
</feature>
<dbReference type="InterPro" id="IPR000086">
    <property type="entry name" value="NUDIX_hydrolase_dom"/>
</dbReference>
<comment type="cofactor">
    <cofactor evidence="2">
        <name>Mg(2+)</name>
        <dbReference type="ChEBI" id="CHEBI:18420"/>
    </cofactor>
</comment>
<dbReference type="SUPFAM" id="SSF55811">
    <property type="entry name" value="Nudix"/>
    <property type="match status" value="1"/>
</dbReference>
<dbReference type="PANTHER" id="PTHR11839:SF18">
    <property type="entry name" value="NUDIX HYDROLASE DOMAIN-CONTAINING PROTEIN"/>
    <property type="match status" value="1"/>
</dbReference>
<evidence type="ECO:0000256" key="6">
    <source>
        <dbReference type="ARBA" id="ARBA00022801"/>
    </source>
</evidence>
<comment type="catalytic activity">
    <reaction evidence="1">
        <text>GDP-alpha-D-mannose + H2O = alpha-D-mannose 1-phosphate + GMP + 2 H(+)</text>
        <dbReference type="Rhea" id="RHEA:27978"/>
        <dbReference type="ChEBI" id="CHEBI:15377"/>
        <dbReference type="ChEBI" id="CHEBI:15378"/>
        <dbReference type="ChEBI" id="CHEBI:57527"/>
        <dbReference type="ChEBI" id="CHEBI:58115"/>
        <dbReference type="ChEBI" id="CHEBI:58409"/>
    </reaction>
</comment>
<organism evidence="10 11">
    <name type="scientific">Pelagibacterium nitratireducens</name>
    <dbReference type="NCBI Taxonomy" id="1046114"/>
    <lineage>
        <taxon>Bacteria</taxon>
        <taxon>Pseudomonadati</taxon>
        <taxon>Pseudomonadota</taxon>
        <taxon>Alphaproteobacteria</taxon>
        <taxon>Hyphomicrobiales</taxon>
        <taxon>Devosiaceae</taxon>
        <taxon>Pelagibacterium</taxon>
    </lineage>
</organism>
<dbReference type="InterPro" id="IPR004385">
    <property type="entry name" value="NDP_pyrophosphatase"/>
</dbReference>
<evidence type="ECO:0000313" key="10">
    <source>
        <dbReference type="EMBL" id="WWT33095.1"/>
    </source>
</evidence>